<dbReference type="InterPro" id="IPR019734">
    <property type="entry name" value="TPR_rpt"/>
</dbReference>
<feature type="region of interest" description="Disordered" evidence="4">
    <location>
        <begin position="739"/>
        <end position="766"/>
    </location>
</feature>
<sequence>MNRMESGARSRGATPYRFDDIVVDPAAHSLVRAGVPQPVEPKAFAVLLALLQHPGELIGRDDLLDLVWGHRHVTPGVLTRVIAQLRHALGDDPQQPRYIQTRHALGYSFIGQLQDDADTGTPPAPAPDRASVDDLPATGLQVASPDLPTSQREQVGSPRRERVDPESAWSTPESTPVHGWGIDRRWKQRPWLALTVLLSCALVTWAVIQRVTAPASRLAASIAVMPFTSLSSHPGDEYFAEGLAEEMRDALAGVKGLKVAAPLSPDARNGAADAKALGTRLGVATILDASVRREGQRIRITAHLSDTATGFTLWSHTYDRELSDVFDTQSEIAGEVVHALLGAIPGESDALAKRLTPTHNEAAFDIYLQGLNLLHRAPSSDTADKAIERFGQALKEDSGFAKAQAGICRAEIWRLESKHSAEAFDNAKLACQRAAQMDPTLPEVDLAMGDLYRVAGDAERALQYYRNSMRAPAMRVKAHIGAAEVYAARGQHDLSVQEFQQALQLSPGDPGVLAHLGYQQYLDGNVPRAVVSFREAVELRPSDAILWGTLGALYMAAGNNADAEQALEHSIALEPAAATLTNLGLLKYQAGDYAAAVDLRRQATVLDPQDFMTWGNLGDALRADPQASAADVHKAYEQAAARAEAYLKVQPNDARAVALLGLYQVVLGDAASARMLIKRAESLPGQPGEVALQNAETLALLGDIEPARQRLAAARAAGIAETVIASNLTFRRLGLLSPPGTAGRSLGAEPPASRTSKGHPPGERHE</sequence>
<feature type="region of interest" description="Disordered" evidence="4">
    <location>
        <begin position="114"/>
        <end position="133"/>
    </location>
</feature>
<feature type="DNA-binding region" description="OmpR/PhoB-type" evidence="3">
    <location>
        <begin position="13"/>
        <end position="111"/>
    </location>
</feature>
<dbReference type="InterPro" id="IPR001867">
    <property type="entry name" value="OmpR/PhoB-type_DNA-bd"/>
</dbReference>
<evidence type="ECO:0000313" key="8">
    <source>
        <dbReference type="Proteomes" id="UP001549251"/>
    </source>
</evidence>
<dbReference type="Pfam" id="PF13432">
    <property type="entry name" value="TPR_16"/>
    <property type="match status" value="2"/>
</dbReference>
<dbReference type="SMART" id="SM00028">
    <property type="entry name" value="TPR"/>
    <property type="match status" value="4"/>
</dbReference>
<dbReference type="SUPFAM" id="SSF48452">
    <property type="entry name" value="TPR-like"/>
    <property type="match status" value="2"/>
</dbReference>
<feature type="repeat" description="TPR" evidence="2">
    <location>
        <begin position="510"/>
        <end position="543"/>
    </location>
</feature>
<dbReference type="RefSeq" id="WP_354552061.1">
    <property type="nucleotide sequence ID" value="NZ_JBEPSD010000003.1"/>
</dbReference>
<keyword evidence="8" id="KW-1185">Reference proteome</keyword>
<dbReference type="Proteomes" id="UP001549251">
    <property type="component" value="Unassembled WGS sequence"/>
</dbReference>
<dbReference type="InterPro" id="IPR036388">
    <property type="entry name" value="WH-like_DNA-bd_sf"/>
</dbReference>
<dbReference type="Gene3D" id="3.40.50.10070">
    <property type="entry name" value="TolB, N-terminal domain"/>
    <property type="match status" value="1"/>
</dbReference>
<feature type="repeat" description="TPR" evidence="2">
    <location>
        <begin position="577"/>
        <end position="610"/>
    </location>
</feature>
<dbReference type="PANTHER" id="PTHR12558">
    <property type="entry name" value="CELL DIVISION CYCLE 16,23,27"/>
    <property type="match status" value="1"/>
</dbReference>
<proteinExistence type="predicted"/>
<keyword evidence="5" id="KW-0472">Membrane</keyword>
<evidence type="ECO:0000256" key="5">
    <source>
        <dbReference type="SAM" id="Phobius"/>
    </source>
</evidence>
<name>A0ABV2Q040_9GAMM</name>
<evidence type="ECO:0000256" key="4">
    <source>
        <dbReference type="SAM" id="MobiDB-lite"/>
    </source>
</evidence>
<dbReference type="InterPro" id="IPR016032">
    <property type="entry name" value="Sig_transdc_resp-reg_C-effctor"/>
</dbReference>
<keyword evidence="5" id="KW-0812">Transmembrane</keyword>
<keyword evidence="2" id="KW-0802">TPR repeat</keyword>
<gene>
    <name evidence="7" type="ORF">ABIE04_003048</name>
</gene>
<comment type="caution">
    <text evidence="7">The sequence shown here is derived from an EMBL/GenBank/DDBJ whole genome shotgun (WGS) entry which is preliminary data.</text>
</comment>
<dbReference type="Pfam" id="PF00486">
    <property type="entry name" value="Trans_reg_C"/>
    <property type="match status" value="1"/>
</dbReference>
<evidence type="ECO:0000256" key="2">
    <source>
        <dbReference type="PROSITE-ProRule" id="PRU00339"/>
    </source>
</evidence>
<feature type="domain" description="OmpR/PhoB-type" evidence="6">
    <location>
        <begin position="13"/>
        <end position="111"/>
    </location>
</feature>
<protein>
    <submittedName>
        <fullName evidence="7">TolB-like protein/DNA-binding winged helix-turn-helix (WHTH) protein/Flp pilus assembly protein TadD</fullName>
    </submittedName>
</protein>
<dbReference type="PROSITE" id="PS50005">
    <property type="entry name" value="TPR"/>
    <property type="match status" value="3"/>
</dbReference>
<reference evidence="7 8" key="1">
    <citation type="submission" date="2024-06" db="EMBL/GenBank/DDBJ databases">
        <title>Sorghum-associated microbial communities from plants grown in Nebraska, USA.</title>
        <authorList>
            <person name="Schachtman D."/>
        </authorList>
    </citation>
    <scope>NUCLEOTIDE SEQUENCE [LARGE SCALE GENOMIC DNA]</scope>
    <source>
        <strain evidence="7 8">1757</strain>
    </source>
</reference>
<evidence type="ECO:0000256" key="3">
    <source>
        <dbReference type="PROSITE-ProRule" id="PRU01091"/>
    </source>
</evidence>
<dbReference type="InterPro" id="IPR011990">
    <property type="entry name" value="TPR-like_helical_dom_sf"/>
</dbReference>
<evidence type="ECO:0000259" key="6">
    <source>
        <dbReference type="PROSITE" id="PS51755"/>
    </source>
</evidence>
<organism evidence="7 8">
    <name type="scientific">Rhodanobacter soli</name>
    <dbReference type="NCBI Taxonomy" id="590609"/>
    <lineage>
        <taxon>Bacteria</taxon>
        <taxon>Pseudomonadati</taxon>
        <taxon>Pseudomonadota</taxon>
        <taxon>Gammaproteobacteria</taxon>
        <taxon>Lysobacterales</taxon>
        <taxon>Rhodanobacteraceae</taxon>
        <taxon>Rhodanobacter</taxon>
    </lineage>
</organism>
<dbReference type="Gene3D" id="1.25.40.10">
    <property type="entry name" value="Tetratricopeptide repeat domain"/>
    <property type="match status" value="3"/>
</dbReference>
<keyword evidence="5" id="KW-1133">Transmembrane helix</keyword>
<keyword evidence="1 3" id="KW-0238">DNA-binding</keyword>
<accession>A0ABV2Q040</accession>
<dbReference type="CDD" id="cd00383">
    <property type="entry name" value="trans_reg_C"/>
    <property type="match status" value="1"/>
</dbReference>
<dbReference type="PROSITE" id="PS51755">
    <property type="entry name" value="OMPR_PHOB"/>
    <property type="match status" value="1"/>
</dbReference>
<evidence type="ECO:0000256" key="1">
    <source>
        <dbReference type="ARBA" id="ARBA00023125"/>
    </source>
</evidence>
<dbReference type="PANTHER" id="PTHR12558:SF13">
    <property type="entry name" value="CELL DIVISION CYCLE PROTEIN 27 HOMOLOG"/>
    <property type="match status" value="1"/>
</dbReference>
<dbReference type="SUPFAM" id="SSF46894">
    <property type="entry name" value="C-terminal effector domain of the bipartite response regulators"/>
    <property type="match status" value="1"/>
</dbReference>
<feature type="region of interest" description="Disordered" evidence="4">
    <location>
        <begin position="139"/>
        <end position="177"/>
    </location>
</feature>
<evidence type="ECO:0000313" key="7">
    <source>
        <dbReference type="EMBL" id="MET4570669.1"/>
    </source>
</evidence>
<dbReference type="Gene3D" id="1.10.10.10">
    <property type="entry name" value="Winged helix-like DNA-binding domain superfamily/Winged helix DNA-binding domain"/>
    <property type="match status" value="1"/>
</dbReference>
<dbReference type="EMBL" id="JBEPSD010000003">
    <property type="protein sequence ID" value="MET4570669.1"/>
    <property type="molecule type" value="Genomic_DNA"/>
</dbReference>
<feature type="transmembrane region" description="Helical" evidence="5">
    <location>
        <begin position="191"/>
        <end position="208"/>
    </location>
</feature>
<dbReference type="SMART" id="SM00862">
    <property type="entry name" value="Trans_reg_C"/>
    <property type="match status" value="1"/>
</dbReference>
<feature type="repeat" description="TPR" evidence="2">
    <location>
        <begin position="476"/>
        <end position="509"/>
    </location>
</feature>